<dbReference type="KEGG" id="ehx:EMIHUDRAFT_194249"/>
<evidence type="ECO:0000259" key="3">
    <source>
        <dbReference type="Pfam" id="PF00884"/>
    </source>
</evidence>
<keyword evidence="5" id="KW-1185">Reference proteome</keyword>
<evidence type="ECO:0000256" key="2">
    <source>
        <dbReference type="ARBA" id="ARBA00022801"/>
    </source>
</evidence>
<dbReference type="SUPFAM" id="SSF53649">
    <property type="entry name" value="Alkaline phosphatase-like"/>
    <property type="match status" value="1"/>
</dbReference>
<feature type="domain" description="Sulfatase N-terminal" evidence="3">
    <location>
        <begin position="15"/>
        <end position="196"/>
    </location>
</feature>
<dbReference type="GO" id="GO:0046872">
    <property type="term" value="F:metal ion binding"/>
    <property type="evidence" value="ECO:0007669"/>
    <property type="project" value="UniProtKB-KW"/>
</dbReference>
<evidence type="ECO:0000256" key="1">
    <source>
        <dbReference type="ARBA" id="ARBA00022723"/>
    </source>
</evidence>
<dbReference type="PaxDb" id="2903-EOD41752"/>
<keyword evidence="1" id="KW-0479">Metal-binding</keyword>
<dbReference type="EnsemblProtists" id="EOD41752">
    <property type="protein sequence ID" value="EOD41752"/>
    <property type="gene ID" value="EMIHUDRAFT_194249"/>
</dbReference>
<dbReference type="PANTHER" id="PTHR45953:SF1">
    <property type="entry name" value="IDURONATE 2-SULFATASE"/>
    <property type="match status" value="1"/>
</dbReference>
<dbReference type="AlphaFoldDB" id="A0A0D3L167"/>
<keyword evidence="2" id="KW-0378">Hydrolase</keyword>
<name>A0A0D3L167_EMIH1</name>
<proteinExistence type="predicted"/>
<dbReference type="GeneID" id="17287022"/>
<dbReference type="Proteomes" id="UP000013827">
    <property type="component" value="Unassembled WGS sequence"/>
</dbReference>
<evidence type="ECO:0000313" key="5">
    <source>
        <dbReference type="Proteomes" id="UP000013827"/>
    </source>
</evidence>
<accession>A0A0D3L167</accession>
<dbReference type="InterPro" id="IPR017850">
    <property type="entry name" value="Alkaline_phosphatase_core_sf"/>
</dbReference>
<dbReference type="Pfam" id="PF00884">
    <property type="entry name" value="Sulfatase"/>
    <property type="match status" value="1"/>
</dbReference>
<protein>
    <recommendedName>
        <fullName evidence="3">Sulfatase N-terminal domain-containing protein</fullName>
    </recommendedName>
</protein>
<dbReference type="InterPro" id="IPR000917">
    <property type="entry name" value="Sulfatase_N"/>
</dbReference>
<organism evidence="4 5">
    <name type="scientific">Emiliania huxleyi (strain CCMP1516)</name>
    <dbReference type="NCBI Taxonomy" id="280463"/>
    <lineage>
        <taxon>Eukaryota</taxon>
        <taxon>Haptista</taxon>
        <taxon>Haptophyta</taxon>
        <taxon>Prymnesiophyceae</taxon>
        <taxon>Isochrysidales</taxon>
        <taxon>Noelaerhabdaceae</taxon>
        <taxon>Emiliania</taxon>
    </lineage>
</organism>
<dbReference type="PANTHER" id="PTHR45953">
    <property type="entry name" value="IDURONATE 2-SULFATASE"/>
    <property type="match status" value="1"/>
</dbReference>
<dbReference type="HOGENOM" id="CLU_843142_0_0_1"/>
<sequence>MVNPSGGLYPDGKMTAKVINDMHKCKAAGTPCFLTAGYNRPHLPFNAPLKYWEMYDLESIELADNPYLAVDAPKRSLHYFELKNYNNIPPYGYLNPLNDSMARTLRHGYYASVSYVDALIGRLIDELKYLNMYEDTIITLASDHGYHLGEKGTWCKHSVYEETLHVPLIIKAPGYAPSRVPALVENIDIFPTVLELNEIPFPRHLQGKSLDAIFARYLDGDTIRVQPMNTSTRVVEDYQYSEYCAEACWSIERCGPACSSTSNGTINEITTTIDSIRRADNDNMFYDHTIDWDENYNRAHYPFRPKEENSSEYRSYPQYAEGIYALTVAT</sequence>
<reference evidence="5" key="1">
    <citation type="journal article" date="2013" name="Nature">
        <title>Pan genome of the phytoplankton Emiliania underpins its global distribution.</title>
        <authorList>
            <person name="Read B.A."/>
            <person name="Kegel J."/>
            <person name="Klute M.J."/>
            <person name="Kuo A."/>
            <person name="Lefebvre S.C."/>
            <person name="Maumus F."/>
            <person name="Mayer C."/>
            <person name="Miller J."/>
            <person name="Monier A."/>
            <person name="Salamov A."/>
            <person name="Young J."/>
            <person name="Aguilar M."/>
            <person name="Claverie J.M."/>
            <person name="Frickenhaus S."/>
            <person name="Gonzalez K."/>
            <person name="Herman E.K."/>
            <person name="Lin Y.C."/>
            <person name="Napier J."/>
            <person name="Ogata H."/>
            <person name="Sarno A.F."/>
            <person name="Shmutz J."/>
            <person name="Schroeder D."/>
            <person name="de Vargas C."/>
            <person name="Verret F."/>
            <person name="von Dassow P."/>
            <person name="Valentin K."/>
            <person name="Van de Peer Y."/>
            <person name="Wheeler G."/>
            <person name="Dacks J.B."/>
            <person name="Delwiche C.F."/>
            <person name="Dyhrman S.T."/>
            <person name="Glockner G."/>
            <person name="John U."/>
            <person name="Richards T."/>
            <person name="Worden A.Z."/>
            <person name="Zhang X."/>
            <person name="Grigoriev I.V."/>
            <person name="Allen A.E."/>
            <person name="Bidle K."/>
            <person name="Borodovsky M."/>
            <person name="Bowler C."/>
            <person name="Brownlee C."/>
            <person name="Cock J.M."/>
            <person name="Elias M."/>
            <person name="Gladyshev V.N."/>
            <person name="Groth M."/>
            <person name="Guda C."/>
            <person name="Hadaegh A."/>
            <person name="Iglesias-Rodriguez M.D."/>
            <person name="Jenkins J."/>
            <person name="Jones B.M."/>
            <person name="Lawson T."/>
            <person name="Leese F."/>
            <person name="Lindquist E."/>
            <person name="Lobanov A."/>
            <person name="Lomsadze A."/>
            <person name="Malik S.B."/>
            <person name="Marsh M.E."/>
            <person name="Mackinder L."/>
            <person name="Mock T."/>
            <person name="Mueller-Roeber B."/>
            <person name="Pagarete A."/>
            <person name="Parker M."/>
            <person name="Probert I."/>
            <person name="Quesneville H."/>
            <person name="Raines C."/>
            <person name="Rensing S.A."/>
            <person name="Riano-Pachon D.M."/>
            <person name="Richier S."/>
            <person name="Rokitta S."/>
            <person name="Shiraiwa Y."/>
            <person name="Soanes D.M."/>
            <person name="van der Giezen M."/>
            <person name="Wahlund T.M."/>
            <person name="Williams B."/>
            <person name="Wilson W."/>
            <person name="Wolfe G."/>
            <person name="Wurch L.L."/>
        </authorList>
    </citation>
    <scope>NUCLEOTIDE SEQUENCE</scope>
</reference>
<dbReference type="GO" id="GO:0008484">
    <property type="term" value="F:sulfuric ester hydrolase activity"/>
    <property type="evidence" value="ECO:0007669"/>
    <property type="project" value="TreeGrafter"/>
</dbReference>
<dbReference type="eggNOG" id="KOG3867">
    <property type="taxonomic scope" value="Eukaryota"/>
</dbReference>
<dbReference type="STRING" id="2903.R1E2V9"/>
<dbReference type="GO" id="GO:0005737">
    <property type="term" value="C:cytoplasm"/>
    <property type="evidence" value="ECO:0007669"/>
    <property type="project" value="TreeGrafter"/>
</dbReference>
<evidence type="ECO:0000313" key="4">
    <source>
        <dbReference type="EnsemblProtists" id="EOD41752"/>
    </source>
</evidence>
<reference evidence="4" key="2">
    <citation type="submission" date="2024-10" db="UniProtKB">
        <authorList>
            <consortium name="EnsemblProtists"/>
        </authorList>
    </citation>
    <scope>IDENTIFICATION</scope>
</reference>
<dbReference type="RefSeq" id="XP_005794181.1">
    <property type="nucleotide sequence ID" value="XM_005794124.1"/>
</dbReference>
<dbReference type="Gene3D" id="3.40.720.10">
    <property type="entry name" value="Alkaline Phosphatase, subunit A"/>
    <property type="match status" value="1"/>
</dbReference>